<comment type="caution">
    <text evidence="1">The sequence shown here is derived from an EMBL/GenBank/DDBJ whole genome shotgun (WGS) entry which is preliminary data.</text>
</comment>
<evidence type="ECO:0000313" key="2">
    <source>
        <dbReference type="Proteomes" id="UP001234297"/>
    </source>
</evidence>
<keyword evidence="2" id="KW-1185">Reference proteome</keyword>
<evidence type="ECO:0000313" key="1">
    <source>
        <dbReference type="EMBL" id="KAJ8633315.1"/>
    </source>
</evidence>
<protein>
    <submittedName>
        <fullName evidence="1">Uncharacterized protein</fullName>
    </submittedName>
</protein>
<accession>A0ACC2LIM8</accession>
<reference evidence="1 2" key="1">
    <citation type="journal article" date="2022" name="Hortic Res">
        <title>A haplotype resolved chromosomal level avocado genome allows analysis of novel avocado genes.</title>
        <authorList>
            <person name="Nath O."/>
            <person name="Fletcher S.J."/>
            <person name="Hayward A."/>
            <person name="Shaw L.M."/>
            <person name="Masouleh A.K."/>
            <person name="Furtado A."/>
            <person name="Henry R.J."/>
            <person name="Mitter N."/>
        </authorList>
    </citation>
    <scope>NUCLEOTIDE SEQUENCE [LARGE SCALE GENOMIC DNA]</scope>
    <source>
        <strain evidence="2">cv. Hass</strain>
    </source>
</reference>
<proteinExistence type="predicted"/>
<gene>
    <name evidence="1" type="ORF">MRB53_026651</name>
</gene>
<name>A0ACC2LIM8_PERAE</name>
<dbReference type="EMBL" id="CM056816">
    <property type="protein sequence ID" value="KAJ8633315.1"/>
    <property type="molecule type" value="Genomic_DNA"/>
</dbReference>
<dbReference type="Proteomes" id="UP001234297">
    <property type="component" value="Chromosome 8"/>
</dbReference>
<organism evidence="1 2">
    <name type="scientific">Persea americana</name>
    <name type="common">Avocado</name>
    <dbReference type="NCBI Taxonomy" id="3435"/>
    <lineage>
        <taxon>Eukaryota</taxon>
        <taxon>Viridiplantae</taxon>
        <taxon>Streptophyta</taxon>
        <taxon>Embryophyta</taxon>
        <taxon>Tracheophyta</taxon>
        <taxon>Spermatophyta</taxon>
        <taxon>Magnoliopsida</taxon>
        <taxon>Magnoliidae</taxon>
        <taxon>Laurales</taxon>
        <taxon>Lauraceae</taxon>
        <taxon>Persea</taxon>
    </lineage>
</organism>
<sequence length="69" mass="7705">MAEIELGKWKVLGGRRSLKGKTKEGGNDGLGIKPTARSRQWELPQQDSHSFFISNKLLKKPISHYNLGA</sequence>